<keyword evidence="4" id="KW-1185">Reference proteome</keyword>
<feature type="region of interest" description="Disordered" evidence="1">
    <location>
        <begin position="1"/>
        <end position="278"/>
    </location>
</feature>
<name>A0A0G4J5Y8_PLABS</name>
<dbReference type="EMBL" id="CDSF01000136">
    <property type="protein sequence ID" value="CEP02990.1"/>
    <property type="molecule type" value="Genomic_DNA"/>
</dbReference>
<evidence type="ECO:0000313" key="2">
    <source>
        <dbReference type="EMBL" id="CEP02990.1"/>
    </source>
</evidence>
<dbReference type="Proteomes" id="UP000290189">
    <property type="component" value="Unassembled WGS sequence"/>
</dbReference>
<accession>A0A0G4J5Y8</accession>
<dbReference type="STRING" id="37360.A0A0G4J5Y8"/>
<gene>
    <name evidence="2" type="ORF">PBRA_009208</name>
    <name evidence="3" type="ORF">PLBR_LOCUS7471</name>
</gene>
<evidence type="ECO:0000313" key="3">
    <source>
        <dbReference type="EMBL" id="SPR00256.1"/>
    </source>
</evidence>
<proteinExistence type="predicted"/>
<dbReference type="OrthoDB" id="2137750at2759"/>
<organism evidence="2 4">
    <name type="scientific">Plasmodiophora brassicae</name>
    <name type="common">Clubroot disease agent</name>
    <dbReference type="NCBI Taxonomy" id="37360"/>
    <lineage>
        <taxon>Eukaryota</taxon>
        <taxon>Sar</taxon>
        <taxon>Rhizaria</taxon>
        <taxon>Endomyxa</taxon>
        <taxon>Phytomyxea</taxon>
        <taxon>Plasmodiophorida</taxon>
        <taxon>Plasmodiophoridae</taxon>
        <taxon>Plasmodiophora</taxon>
    </lineage>
</organism>
<reference evidence="3 5" key="2">
    <citation type="submission" date="2018-03" db="EMBL/GenBank/DDBJ databases">
        <authorList>
            <person name="Fogelqvist J."/>
        </authorList>
    </citation>
    <scope>NUCLEOTIDE SEQUENCE [LARGE SCALE GENOMIC DNA]</scope>
</reference>
<evidence type="ECO:0000256" key="1">
    <source>
        <dbReference type="SAM" id="MobiDB-lite"/>
    </source>
</evidence>
<sequence length="278" mass="30919">MTTTASNREGETAGRRGGSKETNPGNFANRPHEEVSEIGRKGGQHSHAGANVNPANFANRPREEVSEIGRKGGSKDVNPGNFANRPKEEVSEIARKGGQHSHTGADVNPANFANRPKEEVREIARKGGRTRGQQMHREAEQRHHAAEDREREEELEPEYEGGEQEGMGEEEEGQGGGQTRSAGQRANPANFANRPKEEVREIARKGGRARGEQMHRDAEERRLAADQEREEEFGGSRRDQMQTKAAERAEDRRMTSGMEQAENEGNLDYEEQDVGEME</sequence>
<feature type="compositionally biased region" description="Basic and acidic residues" evidence="1">
    <location>
        <begin position="60"/>
        <end position="74"/>
    </location>
</feature>
<dbReference type="EMBL" id="OVEO01000013">
    <property type="protein sequence ID" value="SPR00256.1"/>
    <property type="molecule type" value="Genomic_DNA"/>
</dbReference>
<dbReference type="Proteomes" id="UP000039324">
    <property type="component" value="Unassembled WGS sequence"/>
</dbReference>
<feature type="compositionally biased region" description="Basic and acidic residues" evidence="1">
    <location>
        <begin position="115"/>
        <end position="125"/>
    </location>
</feature>
<dbReference type="InterPro" id="IPR019626">
    <property type="entry name" value="Stress-induced_KGG_rpt"/>
</dbReference>
<evidence type="ECO:0000313" key="5">
    <source>
        <dbReference type="Proteomes" id="UP000290189"/>
    </source>
</evidence>
<feature type="compositionally biased region" description="Basic and acidic residues" evidence="1">
    <location>
        <begin position="30"/>
        <end position="40"/>
    </location>
</feature>
<feature type="compositionally biased region" description="Acidic residues" evidence="1">
    <location>
        <begin position="261"/>
        <end position="278"/>
    </location>
</feature>
<dbReference type="Pfam" id="PF10685">
    <property type="entry name" value="KGG"/>
    <property type="match status" value="5"/>
</dbReference>
<evidence type="ECO:0000313" key="4">
    <source>
        <dbReference type="Proteomes" id="UP000039324"/>
    </source>
</evidence>
<geneLocation type="mitochondrion" evidence="3"/>
<feature type="compositionally biased region" description="Acidic residues" evidence="1">
    <location>
        <begin position="150"/>
        <end position="173"/>
    </location>
</feature>
<protein>
    <submittedName>
        <fullName evidence="2">Uncharacterized protein</fullName>
    </submittedName>
</protein>
<keyword evidence="3" id="KW-0496">Mitochondrion</keyword>
<dbReference type="AlphaFoldDB" id="A0A0G4J5Y8"/>
<feature type="compositionally biased region" description="Basic and acidic residues" evidence="1">
    <location>
        <begin position="135"/>
        <end position="149"/>
    </location>
</feature>
<feature type="compositionally biased region" description="Basic and acidic residues" evidence="1">
    <location>
        <begin position="85"/>
        <end position="95"/>
    </location>
</feature>
<reference evidence="2 4" key="1">
    <citation type="submission" date="2015-02" db="EMBL/GenBank/DDBJ databases">
        <authorList>
            <person name="Chooi Y.-H."/>
        </authorList>
    </citation>
    <scope>NUCLEOTIDE SEQUENCE [LARGE SCALE GENOMIC DNA]</scope>
    <source>
        <strain evidence="2">E3</strain>
    </source>
</reference>
<feature type="compositionally biased region" description="Basic and acidic residues" evidence="1">
    <location>
        <begin position="194"/>
        <end position="254"/>
    </location>
</feature>